<dbReference type="HAMAP" id="MF_00337">
    <property type="entry name" value="Exonuc_7_S"/>
    <property type="match status" value="1"/>
</dbReference>
<name>A0A1Z4M1R4_9CYAN</name>
<dbReference type="Pfam" id="PF02609">
    <property type="entry name" value="Exonuc_VII_S"/>
    <property type="match status" value="1"/>
</dbReference>
<dbReference type="GO" id="GO:0005737">
    <property type="term" value="C:cytoplasm"/>
    <property type="evidence" value="ECO:0007669"/>
    <property type="project" value="UniProtKB-SubCell"/>
</dbReference>
<keyword evidence="4 6" id="KW-0378">Hydrolase</keyword>
<comment type="subcellular location">
    <subcellularLocation>
        <location evidence="6">Cytoplasm</location>
    </subcellularLocation>
</comment>
<evidence type="ECO:0000256" key="3">
    <source>
        <dbReference type="ARBA" id="ARBA00022722"/>
    </source>
</evidence>
<comment type="function">
    <text evidence="6">Bidirectionally degrades single-stranded DNA into large acid-insoluble oligonucleotides, which are then degraded further into small acid-soluble oligonucleotides.</text>
</comment>
<dbReference type="EC" id="3.1.11.6" evidence="6"/>
<evidence type="ECO:0000313" key="8">
    <source>
        <dbReference type="Proteomes" id="UP000218418"/>
    </source>
</evidence>
<dbReference type="SUPFAM" id="SSF116842">
    <property type="entry name" value="XseB-like"/>
    <property type="match status" value="1"/>
</dbReference>
<dbReference type="PIRSF" id="PIRSF006488">
    <property type="entry name" value="Exonuc_VII_S"/>
    <property type="match status" value="1"/>
</dbReference>
<protein>
    <recommendedName>
        <fullName evidence="6">Exodeoxyribonuclease 7 small subunit</fullName>
        <ecNumber evidence="6">3.1.11.6</ecNumber>
    </recommendedName>
    <alternativeName>
        <fullName evidence="6">Exodeoxyribonuclease VII small subunit</fullName>
        <shortName evidence="6">Exonuclease VII small subunit</shortName>
    </alternativeName>
</protein>
<keyword evidence="5 6" id="KW-0269">Exonuclease</keyword>
<dbReference type="EMBL" id="AP018227">
    <property type="protein sequence ID" value="BAY87410.1"/>
    <property type="molecule type" value="Genomic_DNA"/>
</dbReference>
<dbReference type="Gene3D" id="1.10.287.1040">
    <property type="entry name" value="Exonuclease VII, small subunit"/>
    <property type="match status" value="1"/>
</dbReference>
<evidence type="ECO:0000313" key="7">
    <source>
        <dbReference type="EMBL" id="BAY87410.1"/>
    </source>
</evidence>
<dbReference type="GO" id="GO:0008855">
    <property type="term" value="F:exodeoxyribonuclease VII activity"/>
    <property type="evidence" value="ECO:0007669"/>
    <property type="project" value="UniProtKB-UniRule"/>
</dbReference>
<dbReference type="NCBIfam" id="TIGR01280">
    <property type="entry name" value="xseB"/>
    <property type="match status" value="1"/>
</dbReference>
<dbReference type="Proteomes" id="UP000218418">
    <property type="component" value="Chromosome"/>
</dbReference>
<accession>A0A1Z4M1R4</accession>
<keyword evidence="2 6" id="KW-0963">Cytoplasm</keyword>
<dbReference type="InterPro" id="IPR037004">
    <property type="entry name" value="Exonuc_VII_ssu_sf"/>
</dbReference>
<dbReference type="GO" id="GO:0006308">
    <property type="term" value="P:DNA catabolic process"/>
    <property type="evidence" value="ECO:0007669"/>
    <property type="project" value="UniProtKB-UniRule"/>
</dbReference>
<evidence type="ECO:0000256" key="1">
    <source>
        <dbReference type="ARBA" id="ARBA00009998"/>
    </source>
</evidence>
<comment type="catalytic activity">
    <reaction evidence="6">
        <text>Exonucleolytic cleavage in either 5'- to 3'- or 3'- to 5'-direction to yield nucleoside 5'-phosphates.</text>
        <dbReference type="EC" id="3.1.11.6"/>
    </reaction>
</comment>
<comment type="subunit">
    <text evidence="6">Heterooligomer composed of large and small subunits.</text>
</comment>
<reference evidence="7 8" key="1">
    <citation type="submission" date="2017-06" db="EMBL/GenBank/DDBJ databases">
        <title>Genome sequencing of cyanobaciteial culture collection at National Institute for Environmental Studies (NIES).</title>
        <authorList>
            <person name="Hirose Y."/>
            <person name="Shimura Y."/>
            <person name="Fujisawa T."/>
            <person name="Nakamura Y."/>
            <person name="Kawachi M."/>
        </authorList>
    </citation>
    <scope>NUCLEOTIDE SEQUENCE [LARGE SCALE GENOMIC DNA]</scope>
    <source>
        <strain evidence="7 8">NIES-267</strain>
    </source>
</reference>
<organism evidence="7 8">
    <name type="scientific">Calothrix parasitica NIES-267</name>
    <dbReference type="NCBI Taxonomy" id="1973488"/>
    <lineage>
        <taxon>Bacteria</taxon>
        <taxon>Bacillati</taxon>
        <taxon>Cyanobacteriota</taxon>
        <taxon>Cyanophyceae</taxon>
        <taxon>Nostocales</taxon>
        <taxon>Calotrichaceae</taxon>
        <taxon>Calothrix</taxon>
    </lineage>
</organism>
<dbReference type="AlphaFoldDB" id="A0A1Z4M1R4"/>
<proteinExistence type="inferred from homology"/>
<dbReference type="OrthoDB" id="427334at2"/>
<dbReference type="GO" id="GO:0009318">
    <property type="term" value="C:exodeoxyribonuclease VII complex"/>
    <property type="evidence" value="ECO:0007669"/>
    <property type="project" value="UniProtKB-UniRule"/>
</dbReference>
<keyword evidence="3 6" id="KW-0540">Nuclease</keyword>
<evidence type="ECO:0000256" key="2">
    <source>
        <dbReference type="ARBA" id="ARBA00022490"/>
    </source>
</evidence>
<dbReference type="InterPro" id="IPR003761">
    <property type="entry name" value="Exonuc_VII_S"/>
</dbReference>
<keyword evidence="8" id="KW-1185">Reference proteome</keyword>
<comment type="similarity">
    <text evidence="1 6">Belongs to the XseB family.</text>
</comment>
<evidence type="ECO:0000256" key="6">
    <source>
        <dbReference type="HAMAP-Rule" id="MF_00337"/>
    </source>
</evidence>
<sequence>MKKNWNYETKVEEIENIISSIEAGELELEEVFEQFGAAVKSLRECESFLQQRQQQVDLMIETLQDSEQ</sequence>
<gene>
    <name evidence="6" type="primary">xseB</name>
    <name evidence="7" type="ORF">NIES267_69320</name>
</gene>
<evidence type="ECO:0000256" key="5">
    <source>
        <dbReference type="ARBA" id="ARBA00022839"/>
    </source>
</evidence>
<evidence type="ECO:0000256" key="4">
    <source>
        <dbReference type="ARBA" id="ARBA00022801"/>
    </source>
</evidence>